<protein>
    <recommendedName>
        <fullName evidence="3">SnoaL-like domain-containing protein</fullName>
    </recommendedName>
</protein>
<dbReference type="AlphaFoldDB" id="A0A8H5VZ81"/>
<evidence type="ECO:0000313" key="2">
    <source>
        <dbReference type="Proteomes" id="UP000530670"/>
    </source>
</evidence>
<evidence type="ECO:0008006" key="3">
    <source>
        <dbReference type="Google" id="ProtNLM"/>
    </source>
</evidence>
<dbReference type="EMBL" id="JAAQRI010000064">
    <property type="protein sequence ID" value="KAF5643022.1"/>
    <property type="molecule type" value="Genomic_DNA"/>
</dbReference>
<dbReference type="InterPro" id="IPR032710">
    <property type="entry name" value="NTF2-like_dom_sf"/>
</dbReference>
<dbReference type="Proteomes" id="UP000530670">
    <property type="component" value="Unassembled WGS sequence"/>
</dbReference>
<reference evidence="1 2" key="1">
    <citation type="submission" date="2020-05" db="EMBL/GenBank/DDBJ databases">
        <title>Identification and distribution of gene clusters putatively required for synthesis of sphingolipid metabolism inhibitors in phylogenetically diverse species of the filamentous fungus Fusarium.</title>
        <authorList>
            <person name="Kim H.-S."/>
            <person name="Busman M."/>
            <person name="Brown D.W."/>
            <person name="Divon H."/>
            <person name="Uhlig S."/>
            <person name="Proctor R.H."/>
        </authorList>
    </citation>
    <scope>NUCLEOTIDE SEQUENCE [LARGE SCALE GENOMIC DNA]</scope>
    <source>
        <strain evidence="1 2">NRRL 66243</strain>
    </source>
</reference>
<sequence>MVVEKGHKIFIPADQLTTTEIKVEWEQTFRAQSVPYYAVPFFNRDQDNEESVIFIQKTYLDYLKDKSALEDKITVIVDDSFQYGQNREKTKRWLVYHNKMNNPYQLRFMLGLISKLGSDALKFGGGFIPSLDREMLSQTPGIRILGALLVLTNKAVATSTQRIVEIAGINTSNVTIWDCPSSTSPDVSLPMIQTAMNDFAYTFYTEKDVKRAFERYVASNYVQHNPSIPDGRDAAVKILSPLFGSPDNTFEIARVMVGPEYTTIHIKAGGANESLTNVFDVYRTKGSCIVEHWDCLQAMEKNTTSHHPYF</sequence>
<keyword evidence="2" id="KW-1185">Reference proteome</keyword>
<name>A0A8H5VZ81_9HYPO</name>
<gene>
    <name evidence="1" type="ORF">FTJAE_3382</name>
</gene>
<accession>A0A8H5VZ81</accession>
<dbReference type="OrthoDB" id="2820488at2759"/>
<evidence type="ECO:0000313" key="1">
    <source>
        <dbReference type="EMBL" id="KAF5643022.1"/>
    </source>
</evidence>
<dbReference type="GeneID" id="59301943"/>
<organism evidence="1 2">
    <name type="scientific">Fusarium tjaetaba</name>
    <dbReference type="NCBI Taxonomy" id="1567544"/>
    <lineage>
        <taxon>Eukaryota</taxon>
        <taxon>Fungi</taxon>
        <taxon>Dikarya</taxon>
        <taxon>Ascomycota</taxon>
        <taxon>Pezizomycotina</taxon>
        <taxon>Sordariomycetes</taxon>
        <taxon>Hypocreomycetidae</taxon>
        <taxon>Hypocreales</taxon>
        <taxon>Nectriaceae</taxon>
        <taxon>Fusarium</taxon>
        <taxon>Fusarium fujikuroi species complex</taxon>
    </lineage>
</organism>
<proteinExistence type="predicted"/>
<dbReference type="SUPFAM" id="SSF54427">
    <property type="entry name" value="NTF2-like"/>
    <property type="match status" value="1"/>
</dbReference>
<dbReference type="Gene3D" id="3.10.450.50">
    <property type="match status" value="1"/>
</dbReference>
<dbReference type="RefSeq" id="XP_037209515.1">
    <property type="nucleotide sequence ID" value="XM_037349673.1"/>
</dbReference>
<comment type="caution">
    <text evidence="1">The sequence shown here is derived from an EMBL/GenBank/DDBJ whole genome shotgun (WGS) entry which is preliminary data.</text>
</comment>